<dbReference type="AlphaFoldDB" id="A0A4V2F5F9"/>
<dbReference type="InterPro" id="IPR025536">
    <property type="entry name" value="DUF4422"/>
</dbReference>
<evidence type="ECO:0000259" key="1">
    <source>
        <dbReference type="Pfam" id="PF14393"/>
    </source>
</evidence>
<dbReference type="Proteomes" id="UP000292927">
    <property type="component" value="Unassembled WGS sequence"/>
</dbReference>
<protein>
    <submittedName>
        <fullName evidence="2">Uncharacterized protein DUF4422</fullName>
    </submittedName>
</protein>
<reference evidence="2 3" key="1">
    <citation type="submission" date="2019-02" db="EMBL/GenBank/DDBJ databases">
        <title>Genomic Encyclopedia of Type Strains, Phase IV (KMG-IV): sequencing the most valuable type-strain genomes for metagenomic binning, comparative biology and taxonomic classification.</title>
        <authorList>
            <person name="Goeker M."/>
        </authorList>
    </citation>
    <scope>NUCLEOTIDE SEQUENCE [LARGE SCALE GENOMIC DNA]</scope>
    <source>
        <strain evidence="2 3">DSM 29486</strain>
    </source>
</reference>
<proteinExistence type="predicted"/>
<feature type="domain" description="DUF4422" evidence="1">
    <location>
        <begin position="4"/>
        <end position="221"/>
    </location>
</feature>
<sequence>MDIKIIVAVHKEYWMPLDSVYLPLFVGAIGKNDIHYQRDDEGENISYKNPFYCELTGLYWAWKNMEDDYIGLVHYRRYFAGLRRRPGIDVRNRILSGDECAQILKNTDIIVPRKRYYFIETLYSHYAHTHYGEHLDAAREILQQYYPDYLDEFDHCMKQRGGHMFNMMIMKRELLDEYCQWLFFILRKLEEVIDYRNYNSFQARLFGRISELLFNVWLRKKKYAYSTLPVVNMEKVQWRKKAIALIKAKYQKEKYERSF</sequence>
<keyword evidence="3" id="KW-1185">Reference proteome</keyword>
<evidence type="ECO:0000313" key="3">
    <source>
        <dbReference type="Proteomes" id="UP000292927"/>
    </source>
</evidence>
<dbReference type="EMBL" id="SGXF01000008">
    <property type="protein sequence ID" value="RZS92679.1"/>
    <property type="molecule type" value="Genomic_DNA"/>
</dbReference>
<name>A0A4V2F5F9_9FIRM</name>
<gene>
    <name evidence="2" type="ORF">EV209_2974</name>
</gene>
<accession>A0A4V2F5F9</accession>
<comment type="caution">
    <text evidence="2">The sequence shown here is derived from an EMBL/GenBank/DDBJ whole genome shotgun (WGS) entry which is preliminary data.</text>
</comment>
<evidence type="ECO:0000313" key="2">
    <source>
        <dbReference type="EMBL" id="RZS92679.1"/>
    </source>
</evidence>
<organism evidence="2 3">
    <name type="scientific">Cuneatibacter caecimuris</name>
    <dbReference type="NCBI Taxonomy" id="1796618"/>
    <lineage>
        <taxon>Bacteria</taxon>
        <taxon>Bacillati</taxon>
        <taxon>Bacillota</taxon>
        <taxon>Clostridia</taxon>
        <taxon>Lachnospirales</taxon>
        <taxon>Lachnospiraceae</taxon>
        <taxon>Cuneatibacter</taxon>
    </lineage>
</organism>
<dbReference type="Pfam" id="PF14393">
    <property type="entry name" value="DUF4422"/>
    <property type="match status" value="1"/>
</dbReference>